<dbReference type="Proteomes" id="UP001597131">
    <property type="component" value="Unassembled WGS sequence"/>
</dbReference>
<feature type="signal peptide" evidence="1">
    <location>
        <begin position="1"/>
        <end position="20"/>
    </location>
</feature>
<comment type="caution">
    <text evidence="3">The sequence shown here is derived from an EMBL/GenBank/DDBJ whole genome shotgun (WGS) entry which is preliminary data.</text>
</comment>
<dbReference type="InterPro" id="IPR018637">
    <property type="entry name" value="DUF2059"/>
</dbReference>
<proteinExistence type="predicted"/>
<feature type="chain" id="PRO_5047541193" evidence="1">
    <location>
        <begin position="21"/>
        <end position="150"/>
    </location>
</feature>
<evidence type="ECO:0000259" key="2">
    <source>
        <dbReference type="Pfam" id="PF09832"/>
    </source>
</evidence>
<sequence length="150" mass="17341">MKKILLSLAIILSITSVAQAQSQNTYDAALKEMFELNGSEEAYKTVIREMVKMQKEQYSNISEEIWDDVEKEFLKTSLDDLVQMLSPVYKKYMSQSDLEEITAFYRTPAGEKLAKNTPMILQESMQVGREWGRQLGEDFEKNLREKGLLN</sequence>
<evidence type="ECO:0000313" key="3">
    <source>
        <dbReference type="EMBL" id="MFD1095575.1"/>
    </source>
</evidence>
<protein>
    <submittedName>
        <fullName evidence="3">DUF2059 domain-containing protein</fullName>
    </submittedName>
</protein>
<dbReference type="RefSeq" id="WP_380744427.1">
    <property type="nucleotide sequence ID" value="NZ_JBHTLI010000001.1"/>
</dbReference>
<reference evidence="4" key="1">
    <citation type="journal article" date="2019" name="Int. J. Syst. Evol. Microbiol.">
        <title>The Global Catalogue of Microorganisms (GCM) 10K type strain sequencing project: providing services to taxonomists for standard genome sequencing and annotation.</title>
        <authorList>
            <consortium name="The Broad Institute Genomics Platform"/>
            <consortium name="The Broad Institute Genome Sequencing Center for Infectious Disease"/>
            <person name="Wu L."/>
            <person name="Ma J."/>
        </authorList>
    </citation>
    <scope>NUCLEOTIDE SEQUENCE [LARGE SCALE GENOMIC DNA]</scope>
    <source>
        <strain evidence="4">CCUG 64793</strain>
    </source>
</reference>
<evidence type="ECO:0000256" key="1">
    <source>
        <dbReference type="SAM" id="SignalP"/>
    </source>
</evidence>
<evidence type="ECO:0000313" key="4">
    <source>
        <dbReference type="Proteomes" id="UP001597131"/>
    </source>
</evidence>
<feature type="domain" description="DUF2059" evidence="2">
    <location>
        <begin position="79"/>
        <end position="137"/>
    </location>
</feature>
<keyword evidence="4" id="KW-1185">Reference proteome</keyword>
<name>A0ABW3NRA8_9FLAO</name>
<dbReference type="EMBL" id="JBHTLI010000001">
    <property type="protein sequence ID" value="MFD1095575.1"/>
    <property type="molecule type" value="Genomic_DNA"/>
</dbReference>
<accession>A0ABW3NRA8</accession>
<dbReference type="Pfam" id="PF09832">
    <property type="entry name" value="DUF2059"/>
    <property type="match status" value="1"/>
</dbReference>
<keyword evidence="1" id="KW-0732">Signal</keyword>
<organism evidence="3 4">
    <name type="scientific">Salegentibacter chungangensis</name>
    <dbReference type="NCBI Taxonomy" id="1335724"/>
    <lineage>
        <taxon>Bacteria</taxon>
        <taxon>Pseudomonadati</taxon>
        <taxon>Bacteroidota</taxon>
        <taxon>Flavobacteriia</taxon>
        <taxon>Flavobacteriales</taxon>
        <taxon>Flavobacteriaceae</taxon>
        <taxon>Salegentibacter</taxon>
    </lineage>
</organism>
<gene>
    <name evidence="3" type="ORF">ACFQ3Q_07445</name>
</gene>